<gene>
    <name evidence="3" type="ORF">Dthio_PD3098</name>
</gene>
<dbReference type="GO" id="GO:0005737">
    <property type="term" value="C:cytoplasm"/>
    <property type="evidence" value="ECO:0007669"/>
    <property type="project" value="TreeGrafter"/>
</dbReference>
<organism evidence="3 4">
    <name type="scientific">Desulfonatronospira thiodismutans ASO3-1</name>
    <dbReference type="NCBI Taxonomy" id="555779"/>
    <lineage>
        <taxon>Bacteria</taxon>
        <taxon>Pseudomonadati</taxon>
        <taxon>Thermodesulfobacteriota</taxon>
        <taxon>Desulfovibrionia</taxon>
        <taxon>Desulfovibrionales</taxon>
        <taxon>Desulfonatronovibrionaceae</taxon>
        <taxon>Desulfonatronospira</taxon>
    </lineage>
</organism>
<dbReference type="HAMAP" id="MF_00634">
    <property type="entry name" value="UPF0235"/>
    <property type="match status" value="1"/>
</dbReference>
<dbReference type="InterPro" id="IPR036591">
    <property type="entry name" value="YggU-like_sf"/>
</dbReference>
<comment type="caution">
    <text evidence="3">The sequence shown here is derived from an EMBL/GenBank/DDBJ whole genome shotgun (WGS) entry which is preliminary data.</text>
</comment>
<dbReference type="OrthoDB" id="9800587at2"/>
<dbReference type="NCBIfam" id="TIGR00251">
    <property type="entry name" value="DUF167 family protein"/>
    <property type="match status" value="1"/>
</dbReference>
<dbReference type="eggNOG" id="COG1872">
    <property type="taxonomic scope" value="Bacteria"/>
</dbReference>
<dbReference type="AlphaFoldDB" id="D6SLV8"/>
<dbReference type="Proteomes" id="UP000005496">
    <property type="component" value="Unassembled WGS sequence"/>
</dbReference>
<reference evidence="3" key="1">
    <citation type="submission" date="2010-05" db="EMBL/GenBank/DDBJ databases">
        <title>The draft genome of Desulfonatronospira thiodismutans ASO3-1.</title>
        <authorList>
            <consortium name="US DOE Joint Genome Institute (JGI-PGF)"/>
            <person name="Lucas S."/>
            <person name="Copeland A."/>
            <person name="Lapidus A."/>
            <person name="Cheng J.-F."/>
            <person name="Bruce D."/>
            <person name="Goodwin L."/>
            <person name="Pitluck S."/>
            <person name="Chertkov O."/>
            <person name="Brettin T."/>
            <person name="Detter J.C."/>
            <person name="Han C."/>
            <person name="Land M.L."/>
            <person name="Hauser L."/>
            <person name="Kyrpides N."/>
            <person name="Mikhailova N."/>
            <person name="Muyzer G."/>
            <person name="Woyke T."/>
        </authorList>
    </citation>
    <scope>NUCLEOTIDE SEQUENCE [LARGE SCALE GENOMIC DNA]</scope>
    <source>
        <strain evidence="3">ASO3-1</strain>
    </source>
</reference>
<keyword evidence="4" id="KW-1185">Reference proteome</keyword>
<dbReference type="SUPFAM" id="SSF69786">
    <property type="entry name" value="YggU-like"/>
    <property type="match status" value="1"/>
</dbReference>
<dbReference type="PANTHER" id="PTHR13420">
    <property type="entry name" value="UPF0235 PROTEIN C15ORF40"/>
    <property type="match status" value="1"/>
</dbReference>
<dbReference type="PANTHER" id="PTHR13420:SF7">
    <property type="entry name" value="UPF0235 PROTEIN C15ORF40"/>
    <property type="match status" value="1"/>
</dbReference>
<dbReference type="SMART" id="SM01152">
    <property type="entry name" value="DUF167"/>
    <property type="match status" value="1"/>
</dbReference>
<protein>
    <recommendedName>
        <fullName evidence="2">UPF0235 protein Dthio_PD3098</fullName>
    </recommendedName>
</protein>
<dbReference type="EMBL" id="ACJN02000001">
    <property type="protein sequence ID" value="EFI35669.1"/>
    <property type="molecule type" value="Genomic_DNA"/>
</dbReference>
<proteinExistence type="inferred from homology"/>
<dbReference type="Pfam" id="PF02594">
    <property type="entry name" value="DUF167"/>
    <property type="match status" value="1"/>
</dbReference>
<sequence>MQADELIMPLRGQGLIRYSDTCMQFLERLDPETWILRVVLKPGADRDEVLGIHAGRLKISVKAPPVDGKANKALCIFLSRSLGIRKKQVWIQRGLQSRNKDLIVSGVAGTVFNALKHVQ</sequence>
<dbReference type="InterPro" id="IPR003746">
    <property type="entry name" value="DUF167"/>
</dbReference>
<accession>D6SLV8</accession>
<evidence type="ECO:0000256" key="2">
    <source>
        <dbReference type="HAMAP-Rule" id="MF_00634"/>
    </source>
</evidence>
<name>D6SLV8_9BACT</name>
<comment type="similarity">
    <text evidence="1 2">Belongs to the UPF0235 family.</text>
</comment>
<evidence type="ECO:0000256" key="1">
    <source>
        <dbReference type="ARBA" id="ARBA00010364"/>
    </source>
</evidence>
<evidence type="ECO:0000313" key="3">
    <source>
        <dbReference type="EMBL" id="EFI35669.1"/>
    </source>
</evidence>
<dbReference type="Gene3D" id="3.30.1200.10">
    <property type="entry name" value="YggU-like"/>
    <property type="match status" value="1"/>
</dbReference>
<evidence type="ECO:0000313" key="4">
    <source>
        <dbReference type="Proteomes" id="UP000005496"/>
    </source>
</evidence>